<dbReference type="SUPFAM" id="SSF53850">
    <property type="entry name" value="Periplasmic binding protein-like II"/>
    <property type="match status" value="1"/>
</dbReference>
<dbReference type="PANTHER" id="PTHR43649:SF33">
    <property type="entry name" value="POLYGALACTURONAN_RHAMNOGALACTURONAN-BINDING PROTEIN YTCQ"/>
    <property type="match status" value="1"/>
</dbReference>
<name>A0A1M6I8N0_9FIRM</name>
<organism evidence="7 8">
    <name type="scientific">Lutispora thermophila DSM 19022</name>
    <dbReference type="NCBI Taxonomy" id="1122184"/>
    <lineage>
        <taxon>Bacteria</taxon>
        <taxon>Bacillati</taxon>
        <taxon>Bacillota</taxon>
        <taxon>Clostridia</taxon>
        <taxon>Lutisporales</taxon>
        <taxon>Lutisporaceae</taxon>
        <taxon>Lutispora</taxon>
    </lineage>
</organism>
<keyword evidence="6" id="KW-0812">Transmembrane</keyword>
<dbReference type="RefSeq" id="WP_084524724.1">
    <property type="nucleotide sequence ID" value="NZ_FQZS01000028.1"/>
</dbReference>
<keyword evidence="5" id="KW-0449">Lipoprotein</keyword>
<evidence type="ECO:0000256" key="4">
    <source>
        <dbReference type="ARBA" id="ARBA00023139"/>
    </source>
</evidence>
<dbReference type="InterPro" id="IPR050490">
    <property type="entry name" value="Bact_solute-bd_prot1"/>
</dbReference>
<evidence type="ECO:0000256" key="6">
    <source>
        <dbReference type="SAM" id="Phobius"/>
    </source>
</evidence>
<dbReference type="OrthoDB" id="9766758at2"/>
<evidence type="ECO:0000313" key="7">
    <source>
        <dbReference type="EMBL" id="SHJ30849.1"/>
    </source>
</evidence>
<keyword evidence="6" id="KW-1133">Transmembrane helix</keyword>
<feature type="transmembrane region" description="Helical" evidence="6">
    <location>
        <begin position="6"/>
        <end position="26"/>
    </location>
</feature>
<gene>
    <name evidence="7" type="ORF">SAMN02745176_03134</name>
</gene>
<dbReference type="EMBL" id="FQZS01000028">
    <property type="protein sequence ID" value="SHJ30849.1"/>
    <property type="molecule type" value="Genomic_DNA"/>
</dbReference>
<evidence type="ECO:0000313" key="8">
    <source>
        <dbReference type="Proteomes" id="UP000184442"/>
    </source>
</evidence>
<dbReference type="Gene3D" id="3.40.190.10">
    <property type="entry name" value="Periplasmic binding protein-like II"/>
    <property type="match status" value="1"/>
</dbReference>
<accession>A0A1M6I8N0</accession>
<keyword evidence="2" id="KW-0732">Signal</keyword>
<dbReference type="AlphaFoldDB" id="A0A1M6I8N0"/>
<keyword evidence="8" id="KW-1185">Reference proteome</keyword>
<protein>
    <submittedName>
        <fullName evidence="7">Carbohydrate ABC transporter substrate-binding protein, CUT1 family</fullName>
    </submittedName>
</protein>
<evidence type="ECO:0000256" key="5">
    <source>
        <dbReference type="ARBA" id="ARBA00023288"/>
    </source>
</evidence>
<sequence length="447" mass="51516">MAVKRAVTLFLCIMIVAYIITGPALFRKYTVDYKNINKPKTVEAEWKGIISFWDYPNLDTTNGSKLGWIEKRIREFEKNNPGVYIEFRSLSPEDGKTTLMAAAKIGAMPDIAPIGSDWYFISSGLLEPLDEYIEEEDRNDYKEGALEAVSYEGKMYGLPWACRGYTLLLNKKIFQERNVQLPQDGQWTYSEFLESLKKLTFKGSRRGSENIYGINGYIDIGSYNVTGILMSDGAHFTDDMGKYAFNSPEALSGLQKLYDLKHTHKVADPQFGEMSKNQAFLTFLQGKCAVLMADAWMIPYIRNMAGKYNLEFTVASYPTGEAEIPIYMNEVYYSYGIFKQEDAGKRNMCAKFIKYITDKSFTEDLARFGYFSPRKSGNLIYVEDEEMNRVNENLSYAQILPKNKNWQEINAIIQYNIREMLVYEKSPQEVMEDINRHVSKYFPYLSD</sequence>
<reference evidence="7 8" key="1">
    <citation type="submission" date="2016-11" db="EMBL/GenBank/DDBJ databases">
        <authorList>
            <person name="Jaros S."/>
            <person name="Januszkiewicz K."/>
            <person name="Wedrychowicz H."/>
        </authorList>
    </citation>
    <scope>NUCLEOTIDE SEQUENCE [LARGE SCALE GENOMIC DNA]</scope>
    <source>
        <strain evidence="7 8">DSM 19022</strain>
    </source>
</reference>
<dbReference type="PANTHER" id="PTHR43649">
    <property type="entry name" value="ARABINOSE-BINDING PROTEIN-RELATED"/>
    <property type="match status" value="1"/>
</dbReference>
<dbReference type="CDD" id="cd13585">
    <property type="entry name" value="PBP2_TMBP_like"/>
    <property type="match status" value="1"/>
</dbReference>
<evidence type="ECO:0000256" key="2">
    <source>
        <dbReference type="ARBA" id="ARBA00022729"/>
    </source>
</evidence>
<evidence type="ECO:0000256" key="3">
    <source>
        <dbReference type="ARBA" id="ARBA00023136"/>
    </source>
</evidence>
<dbReference type="STRING" id="1122184.SAMN02745176_03134"/>
<evidence type="ECO:0000256" key="1">
    <source>
        <dbReference type="ARBA" id="ARBA00022475"/>
    </source>
</evidence>
<keyword evidence="1" id="KW-1003">Cell membrane</keyword>
<dbReference type="InterPro" id="IPR006059">
    <property type="entry name" value="SBP"/>
</dbReference>
<keyword evidence="4" id="KW-0564">Palmitate</keyword>
<dbReference type="Proteomes" id="UP000184442">
    <property type="component" value="Unassembled WGS sequence"/>
</dbReference>
<proteinExistence type="predicted"/>
<keyword evidence="3 6" id="KW-0472">Membrane</keyword>
<dbReference type="Pfam" id="PF01547">
    <property type="entry name" value="SBP_bac_1"/>
    <property type="match status" value="1"/>
</dbReference>